<evidence type="ECO:0000313" key="1">
    <source>
        <dbReference type="EMBL" id="KFH45944.1"/>
    </source>
</evidence>
<dbReference type="InterPro" id="IPR024747">
    <property type="entry name" value="Pyridox_Oxase-rel"/>
</dbReference>
<dbReference type="AlphaFoldDB" id="A0A086T9B2"/>
<name>A0A086T9B2_HAPC1</name>
<evidence type="ECO:0000313" key="2">
    <source>
        <dbReference type="Proteomes" id="UP000029964"/>
    </source>
</evidence>
<proteinExistence type="predicted"/>
<dbReference type="STRING" id="857340.A0A086T9B2"/>
<dbReference type="SUPFAM" id="SSF50475">
    <property type="entry name" value="FMN-binding split barrel"/>
    <property type="match status" value="1"/>
</dbReference>
<dbReference type="PANTHER" id="PTHR34071">
    <property type="entry name" value="5-NITROIMIDAZOLE ANTIBIOTICS RESISTANCE PROTEIN, NIMA-FAMILY-RELATED PROTEIN-RELATED"/>
    <property type="match status" value="1"/>
</dbReference>
<dbReference type="InterPro" id="IPR012349">
    <property type="entry name" value="Split_barrel_FMN-bd"/>
</dbReference>
<accession>A0A086T9B2</accession>
<dbReference type="HOGENOM" id="CLU_067890_0_0_1"/>
<comment type="caution">
    <text evidence="1">The sequence shown here is derived from an EMBL/GenBank/DDBJ whole genome shotgun (WGS) entry which is preliminary data.</text>
</comment>
<evidence type="ECO:0008006" key="3">
    <source>
        <dbReference type="Google" id="ProtNLM"/>
    </source>
</evidence>
<sequence length="294" mass="32097">MGRHELEYPKEVINKVKRHDERGQYPKVIHPLTSTTTTANHSLITPLLISASYALKTIHGLINSSPLVHVSFNIPSSPFPATLPMIGQMGSFTRPSADISEPLDLYIHGYVSSRLMNLGRDASSGSGDDGAKGLPVCVSASHVDGIVLSLSAFNHSYNYRSAVLFGNATLVEDREEKLYAMELITNGVVPDRWRHTRLPVTGAELQSTSLLRVKIASGSAKIRDGNASDDRHDLEDQGLVDRVWTGVLPMYQAVGEPVPSSYNSQAGLPEHLGGFSRDFSVESKEYSEQAARKK</sequence>
<keyword evidence="2" id="KW-1185">Reference proteome</keyword>
<protein>
    <recommendedName>
        <fullName evidence="3">Flavin-nucleotide-binding protein-like protein</fullName>
    </recommendedName>
</protein>
<dbReference type="PANTHER" id="PTHR34071:SF2">
    <property type="entry name" value="FLAVIN-NUCLEOTIDE-BINDING PROTEIN"/>
    <property type="match status" value="1"/>
</dbReference>
<organism evidence="1 2">
    <name type="scientific">Hapsidospora chrysogenum (strain ATCC 11550 / CBS 779.69 / DSM 880 / IAM 14645 / JCM 23072 / IMI 49137)</name>
    <name type="common">Acremonium chrysogenum</name>
    <dbReference type="NCBI Taxonomy" id="857340"/>
    <lineage>
        <taxon>Eukaryota</taxon>
        <taxon>Fungi</taxon>
        <taxon>Dikarya</taxon>
        <taxon>Ascomycota</taxon>
        <taxon>Pezizomycotina</taxon>
        <taxon>Sordariomycetes</taxon>
        <taxon>Hypocreomycetidae</taxon>
        <taxon>Hypocreales</taxon>
        <taxon>Bionectriaceae</taxon>
        <taxon>Hapsidospora</taxon>
    </lineage>
</organism>
<dbReference type="Proteomes" id="UP000029964">
    <property type="component" value="Unassembled WGS sequence"/>
</dbReference>
<reference evidence="2" key="1">
    <citation type="journal article" date="2014" name="Genome Announc.">
        <title>Genome sequence and annotation of Acremonium chrysogenum, producer of the beta-lactam antibiotic cephalosporin C.</title>
        <authorList>
            <person name="Terfehr D."/>
            <person name="Dahlmann T.A."/>
            <person name="Specht T."/>
            <person name="Zadra I."/>
            <person name="Kuernsteiner H."/>
            <person name="Kueck U."/>
        </authorList>
    </citation>
    <scope>NUCLEOTIDE SEQUENCE [LARGE SCALE GENOMIC DNA]</scope>
    <source>
        <strain evidence="2">ATCC 11550 / CBS 779.69 / DSM 880 / IAM 14645 / JCM 23072 / IMI 49137</strain>
    </source>
</reference>
<dbReference type="Pfam" id="PF12900">
    <property type="entry name" value="Pyridox_ox_2"/>
    <property type="match status" value="1"/>
</dbReference>
<dbReference type="EMBL" id="JPKY01000025">
    <property type="protein sequence ID" value="KFH45944.1"/>
    <property type="molecule type" value="Genomic_DNA"/>
</dbReference>
<dbReference type="OrthoDB" id="444432at2759"/>
<dbReference type="Gene3D" id="2.30.110.10">
    <property type="entry name" value="Electron Transport, Fmn-binding Protein, Chain A"/>
    <property type="match status" value="1"/>
</dbReference>
<gene>
    <name evidence="1" type="ORF">ACRE_032590</name>
</gene>